<name>A0A0E0K1A0_ORYPU</name>
<reference evidence="2" key="2">
    <citation type="submission" date="2018-05" db="EMBL/GenBank/DDBJ databases">
        <title>OpunRS2 (Oryza punctata Reference Sequence Version 2).</title>
        <authorList>
            <person name="Zhang J."/>
            <person name="Kudrna D."/>
            <person name="Lee S."/>
            <person name="Talag J."/>
            <person name="Welchert J."/>
            <person name="Wing R.A."/>
        </authorList>
    </citation>
    <scope>NUCLEOTIDE SEQUENCE [LARGE SCALE GENOMIC DNA]</scope>
</reference>
<evidence type="ECO:0000313" key="3">
    <source>
        <dbReference type="Proteomes" id="UP000026962"/>
    </source>
</evidence>
<sequence>MTGVFLGAVMPVVQVEQRDGGSSSDGAQPEDGGERERYGGHDRGHDELGELGKMVEERTGVDLICFGGWNCARSE</sequence>
<proteinExistence type="predicted"/>
<feature type="compositionally biased region" description="Basic and acidic residues" evidence="1">
    <location>
        <begin position="32"/>
        <end position="48"/>
    </location>
</feature>
<organism evidence="2">
    <name type="scientific">Oryza punctata</name>
    <name type="common">Red rice</name>
    <dbReference type="NCBI Taxonomy" id="4537"/>
    <lineage>
        <taxon>Eukaryota</taxon>
        <taxon>Viridiplantae</taxon>
        <taxon>Streptophyta</taxon>
        <taxon>Embryophyta</taxon>
        <taxon>Tracheophyta</taxon>
        <taxon>Spermatophyta</taxon>
        <taxon>Magnoliopsida</taxon>
        <taxon>Liliopsida</taxon>
        <taxon>Poales</taxon>
        <taxon>Poaceae</taxon>
        <taxon>BOP clade</taxon>
        <taxon>Oryzoideae</taxon>
        <taxon>Oryzeae</taxon>
        <taxon>Oryzinae</taxon>
        <taxon>Oryza</taxon>
    </lineage>
</organism>
<protein>
    <recommendedName>
        <fullName evidence="4">DUF834 domain-containing protein</fullName>
    </recommendedName>
</protein>
<dbReference type="EnsemblPlants" id="OPUNC02G18860.1">
    <property type="protein sequence ID" value="OPUNC02G18860.1"/>
    <property type="gene ID" value="OPUNC02G18860"/>
</dbReference>
<dbReference type="AlphaFoldDB" id="A0A0E0K1A0"/>
<accession>A0A0E0K1A0</accession>
<feature type="region of interest" description="Disordered" evidence="1">
    <location>
        <begin position="15"/>
        <end position="48"/>
    </location>
</feature>
<dbReference type="Proteomes" id="UP000026962">
    <property type="component" value="Chromosome 2"/>
</dbReference>
<evidence type="ECO:0008006" key="4">
    <source>
        <dbReference type="Google" id="ProtNLM"/>
    </source>
</evidence>
<evidence type="ECO:0000256" key="1">
    <source>
        <dbReference type="SAM" id="MobiDB-lite"/>
    </source>
</evidence>
<keyword evidence="3" id="KW-1185">Reference proteome</keyword>
<dbReference type="Gramene" id="OPUNC02G18860.1">
    <property type="protein sequence ID" value="OPUNC02G18860.1"/>
    <property type="gene ID" value="OPUNC02G18860"/>
</dbReference>
<reference evidence="2" key="1">
    <citation type="submission" date="2015-04" db="UniProtKB">
        <authorList>
            <consortium name="EnsemblPlants"/>
        </authorList>
    </citation>
    <scope>IDENTIFICATION</scope>
</reference>
<dbReference type="HOGENOM" id="CLU_2675344_0_0_1"/>
<evidence type="ECO:0000313" key="2">
    <source>
        <dbReference type="EnsemblPlants" id="OPUNC02G18860.1"/>
    </source>
</evidence>